<proteinExistence type="predicted"/>
<dbReference type="CDD" id="cd02440">
    <property type="entry name" value="AdoMet_MTases"/>
    <property type="match status" value="1"/>
</dbReference>
<name>A0A8W7PIC2_ANOCL</name>
<organism evidence="1">
    <name type="scientific">Anopheles coluzzii</name>
    <name type="common">African malaria mosquito</name>
    <dbReference type="NCBI Taxonomy" id="1518534"/>
    <lineage>
        <taxon>Eukaryota</taxon>
        <taxon>Metazoa</taxon>
        <taxon>Ecdysozoa</taxon>
        <taxon>Arthropoda</taxon>
        <taxon>Hexapoda</taxon>
        <taxon>Insecta</taxon>
        <taxon>Pterygota</taxon>
        <taxon>Neoptera</taxon>
        <taxon>Endopterygota</taxon>
        <taxon>Diptera</taxon>
        <taxon>Nematocera</taxon>
        <taxon>Culicoidea</taxon>
        <taxon>Culicidae</taxon>
        <taxon>Anophelinae</taxon>
        <taxon>Anopheles</taxon>
    </lineage>
</organism>
<accession>A0A8W7PIC2</accession>
<dbReference type="Proteomes" id="UP000075882">
    <property type="component" value="Unassembled WGS sequence"/>
</dbReference>
<dbReference type="SUPFAM" id="SSF53335">
    <property type="entry name" value="S-adenosyl-L-methionine-dependent methyltransferases"/>
    <property type="match status" value="1"/>
</dbReference>
<sequence>LLRDAPDYLPHLALLGRAGRALPGLLEGSLDATKLQEELQHSPVAEVLYGDDPAYLGVRHALEGVMASLAASKPASHRLRVLELAAGHSDLPNVLISSLLEDQFDYVLAQSDESLLARQQGEYKDCPNVTVAAFDTATLNLSADQVLPDRYDVIVLRHVLHRTRDARAALAQVGQLLAGGGIFVLAERHPDWCASLLEGLNPAWWHDTQGEEQAPHAALQPPEVWSQAMIEAGYADVEAVIEPAAEELAEGAYLLLGRRNEVSSLPSITLSPASWLLLADASSAELAERLGLQLESAGQQVVIASEANDMSGHAPDHIVPLLAWDDVVEHAAAAVSKLHELVRLLE</sequence>
<reference evidence="1" key="1">
    <citation type="submission" date="2022-08" db="UniProtKB">
        <authorList>
            <consortium name="EnsemblMetazoa"/>
        </authorList>
    </citation>
    <scope>IDENTIFICATION</scope>
</reference>
<protein>
    <recommendedName>
        <fullName evidence="2">Methyltransferase type 12 domain-containing protein</fullName>
    </recommendedName>
</protein>
<evidence type="ECO:0000313" key="1">
    <source>
        <dbReference type="EnsemblMetazoa" id="ACOM032287-PA.1"/>
    </source>
</evidence>
<dbReference type="InterPro" id="IPR029063">
    <property type="entry name" value="SAM-dependent_MTases_sf"/>
</dbReference>
<dbReference type="Gene3D" id="3.40.50.150">
    <property type="entry name" value="Vaccinia Virus protein VP39"/>
    <property type="match status" value="1"/>
</dbReference>
<evidence type="ECO:0008006" key="2">
    <source>
        <dbReference type="Google" id="ProtNLM"/>
    </source>
</evidence>
<dbReference type="Pfam" id="PF13489">
    <property type="entry name" value="Methyltransf_23"/>
    <property type="match status" value="1"/>
</dbReference>
<dbReference type="AlphaFoldDB" id="A0A8W7PIC2"/>
<dbReference type="EnsemblMetazoa" id="ACOM032287-RA">
    <property type="protein sequence ID" value="ACOM032287-PA.1"/>
    <property type="gene ID" value="ACOM032287"/>
</dbReference>